<dbReference type="AlphaFoldDB" id="A0A4R6RC43"/>
<dbReference type="InterPro" id="IPR036938">
    <property type="entry name" value="PAP2/HPO_sf"/>
</dbReference>
<keyword evidence="1" id="KW-0812">Transmembrane</keyword>
<reference evidence="3 4" key="1">
    <citation type="submission" date="2019-03" db="EMBL/GenBank/DDBJ databases">
        <title>Genomic Encyclopedia of Type Strains, Phase IV (KMG-IV): sequencing the most valuable type-strain genomes for metagenomic binning, comparative biology and taxonomic classification.</title>
        <authorList>
            <person name="Goeker M."/>
        </authorList>
    </citation>
    <scope>NUCLEOTIDE SEQUENCE [LARGE SCALE GENOMIC DNA]</scope>
    <source>
        <strain evidence="3 4">DSM 11901</strain>
    </source>
</reference>
<dbReference type="SUPFAM" id="SSF48317">
    <property type="entry name" value="Acid phosphatase/Vanadium-dependent haloperoxidase"/>
    <property type="match status" value="1"/>
</dbReference>
<keyword evidence="1" id="KW-1133">Transmembrane helix</keyword>
<evidence type="ECO:0000313" key="3">
    <source>
        <dbReference type="EMBL" id="TDP83672.1"/>
    </source>
</evidence>
<evidence type="ECO:0000259" key="2">
    <source>
        <dbReference type="SMART" id="SM00014"/>
    </source>
</evidence>
<sequence length="246" mass="25799">MKPSTLATLWRSQEIRLLAPIVALGIAVWSFMKIASEVLEGEAHALDLRILSWCRVDALPDQPWGPLWFQEGMRDLTALGSPAVLAFTVVAVWGGLMLARQRGMAWLALGSAVGGQALALGLKAVFSRDRPDAVFHATVAAGHSFPSSHAMMSAVVFLTLAALVARLTPRTTLRAYALGMAALLSGAVGVSRVYLGVHWASDVVAGWAGGAAWALACWLLARRLGLGQGLGAASGPVAHTQAGTRS</sequence>
<dbReference type="SMART" id="SM00014">
    <property type="entry name" value="acidPPc"/>
    <property type="match status" value="1"/>
</dbReference>
<protein>
    <submittedName>
        <fullName evidence="3">Undecaprenyl-diphosphatase</fullName>
    </submittedName>
</protein>
<name>A0A4R6RC43_9BURK</name>
<dbReference type="Pfam" id="PF01569">
    <property type="entry name" value="PAP2"/>
    <property type="match status" value="1"/>
</dbReference>
<evidence type="ECO:0000313" key="4">
    <source>
        <dbReference type="Proteomes" id="UP000294593"/>
    </source>
</evidence>
<dbReference type="CDD" id="cd03392">
    <property type="entry name" value="PAP2_like_2"/>
    <property type="match status" value="1"/>
</dbReference>
<dbReference type="OrthoDB" id="9780918at2"/>
<feature type="transmembrane region" description="Helical" evidence="1">
    <location>
        <begin position="76"/>
        <end position="99"/>
    </location>
</feature>
<dbReference type="Gene3D" id="1.20.144.10">
    <property type="entry name" value="Phosphatidic acid phosphatase type 2/haloperoxidase"/>
    <property type="match status" value="1"/>
</dbReference>
<dbReference type="Proteomes" id="UP000294593">
    <property type="component" value="Unassembled WGS sequence"/>
</dbReference>
<feature type="transmembrane region" description="Helical" evidence="1">
    <location>
        <begin position="146"/>
        <end position="165"/>
    </location>
</feature>
<proteinExistence type="predicted"/>
<dbReference type="RefSeq" id="WP_133608341.1">
    <property type="nucleotide sequence ID" value="NZ_SNXW01000004.1"/>
</dbReference>
<comment type="caution">
    <text evidence="3">The sequence shown here is derived from an EMBL/GenBank/DDBJ whole genome shotgun (WGS) entry which is preliminary data.</text>
</comment>
<gene>
    <name evidence="3" type="ORF">EV672_10450</name>
</gene>
<feature type="transmembrane region" description="Helical" evidence="1">
    <location>
        <begin position="15"/>
        <end position="32"/>
    </location>
</feature>
<dbReference type="PANTHER" id="PTHR14969:SF13">
    <property type="entry name" value="AT30094P"/>
    <property type="match status" value="1"/>
</dbReference>
<keyword evidence="4" id="KW-1185">Reference proteome</keyword>
<evidence type="ECO:0000256" key="1">
    <source>
        <dbReference type="SAM" id="Phobius"/>
    </source>
</evidence>
<feature type="domain" description="Phosphatidic acid phosphatase type 2/haloperoxidase" evidence="2">
    <location>
        <begin position="101"/>
        <end position="218"/>
    </location>
</feature>
<dbReference type="InterPro" id="IPR000326">
    <property type="entry name" value="PAP2/HPO"/>
</dbReference>
<organism evidence="3 4">
    <name type="scientific">Aquabacterium commune</name>
    <dbReference type="NCBI Taxonomy" id="70586"/>
    <lineage>
        <taxon>Bacteria</taxon>
        <taxon>Pseudomonadati</taxon>
        <taxon>Pseudomonadota</taxon>
        <taxon>Betaproteobacteria</taxon>
        <taxon>Burkholderiales</taxon>
        <taxon>Aquabacterium</taxon>
    </lineage>
</organism>
<feature type="transmembrane region" description="Helical" evidence="1">
    <location>
        <begin position="203"/>
        <end position="221"/>
    </location>
</feature>
<dbReference type="PANTHER" id="PTHR14969">
    <property type="entry name" value="SPHINGOSINE-1-PHOSPHATE PHOSPHOHYDROLASE"/>
    <property type="match status" value="1"/>
</dbReference>
<dbReference type="EMBL" id="SNXW01000004">
    <property type="protein sequence ID" value="TDP83672.1"/>
    <property type="molecule type" value="Genomic_DNA"/>
</dbReference>
<keyword evidence="1" id="KW-0472">Membrane</keyword>
<feature type="transmembrane region" description="Helical" evidence="1">
    <location>
        <begin position="106"/>
        <end position="126"/>
    </location>
</feature>
<feature type="transmembrane region" description="Helical" evidence="1">
    <location>
        <begin position="177"/>
        <end position="197"/>
    </location>
</feature>
<accession>A0A4R6RC43</accession>